<proteinExistence type="predicted"/>
<dbReference type="EMBL" id="JBHDLJ010000006">
    <property type="protein sequence ID" value="MFB0834706.1"/>
    <property type="molecule type" value="Genomic_DNA"/>
</dbReference>
<evidence type="ECO:0000313" key="2">
    <source>
        <dbReference type="Proteomes" id="UP001575652"/>
    </source>
</evidence>
<dbReference type="InterPro" id="IPR029058">
    <property type="entry name" value="AB_hydrolase_fold"/>
</dbReference>
<dbReference type="Gene3D" id="3.40.50.1820">
    <property type="entry name" value="alpha/beta hydrolase"/>
    <property type="match status" value="1"/>
</dbReference>
<protein>
    <recommendedName>
        <fullName evidence="3">Prolyl oligopeptidase family protein</fullName>
    </recommendedName>
</protein>
<dbReference type="Proteomes" id="UP001575652">
    <property type="component" value="Unassembled WGS sequence"/>
</dbReference>
<dbReference type="SUPFAM" id="SSF53474">
    <property type="entry name" value="alpha/beta-Hydrolases"/>
    <property type="match status" value="1"/>
</dbReference>
<evidence type="ECO:0008006" key="3">
    <source>
        <dbReference type="Google" id="ProtNLM"/>
    </source>
</evidence>
<evidence type="ECO:0000313" key="1">
    <source>
        <dbReference type="EMBL" id="MFB0834706.1"/>
    </source>
</evidence>
<sequence>MQTCRRSPKCRHRHRRSFSFTAHTTAWSRQSEQLAAALNDAGVDHHLVLIDGAQHRFDMIWGTLAGQAARAEVVNFLEEYVMK</sequence>
<name>A0ABV4UM35_9MICC</name>
<gene>
    <name evidence="1" type="ORF">ACETWP_08910</name>
</gene>
<reference evidence="1 2" key="1">
    <citation type="submission" date="2024-09" db="EMBL/GenBank/DDBJ databases">
        <authorList>
            <person name="Salinas-Garcia M.A."/>
            <person name="Prieme A."/>
        </authorList>
    </citation>
    <scope>NUCLEOTIDE SEQUENCE [LARGE SCALE GENOMIC DNA]</scope>
    <source>
        <strain evidence="1 2">DSM 21081</strain>
    </source>
</reference>
<keyword evidence="2" id="KW-1185">Reference proteome</keyword>
<organism evidence="1 2">
    <name type="scientific">Arthrobacter halodurans</name>
    <dbReference type="NCBI Taxonomy" id="516699"/>
    <lineage>
        <taxon>Bacteria</taxon>
        <taxon>Bacillati</taxon>
        <taxon>Actinomycetota</taxon>
        <taxon>Actinomycetes</taxon>
        <taxon>Micrococcales</taxon>
        <taxon>Micrococcaceae</taxon>
        <taxon>Arthrobacter</taxon>
    </lineage>
</organism>
<comment type="caution">
    <text evidence="1">The sequence shown here is derived from an EMBL/GenBank/DDBJ whole genome shotgun (WGS) entry which is preliminary data.</text>
</comment>
<accession>A0ABV4UM35</accession>
<dbReference type="RefSeq" id="WP_373971880.1">
    <property type="nucleotide sequence ID" value="NZ_JBHDLJ010000006.1"/>
</dbReference>